<comment type="caution">
    <text evidence="9">The sequence shown here is derived from an EMBL/GenBank/DDBJ whole genome shotgun (WGS) entry which is preliminary data.</text>
</comment>
<protein>
    <submittedName>
        <fullName evidence="9">Citrate transporter</fullName>
    </submittedName>
</protein>
<feature type="transmembrane region" description="Helical" evidence="7">
    <location>
        <begin position="96"/>
        <end position="118"/>
    </location>
</feature>
<feature type="domain" description="Citrate transporter-like" evidence="8">
    <location>
        <begin position="22"/>
        <end position="104"/>
    </location>
</feature>
<dbReference type="EMBL" id="SWLB01000016">
    <property type="protein sequence ID" value="KAF3327985.1"/>
    <property type="molecule type" value="Genomic_DNA"/>
</dbReference>
<sequence length="132" mass="14917">MFKYLGKLKEESGWYRLAVSRLSRISFLKCTLFTNDTVRVVLIEFILKIAKQNDMPAQPFLLALASSTNIGSAVPHRSATLLLSMEAVNSNGTHPVVFFFLILLFDLIKVAFLSTYSISLMNEGRWNSYSCK</sequence>
<dbReference type="GO" id="GO:0005886">
    <property type="term" value="C:plasma membrane"/>
    <property type="evidence" value="ECO:0007669"/>
    <property type="project" value="UniProtKB-SubCell"/>
</dbReference>
<keyword evidence="3" id="KW-1003">Cell membrane</keyword>
<evidence type="ECO:0000256" key="6">
    <source>
        <dbReference type="ARBA" id="ARBA00023136"/>
    </source>
</evidence>
<dbReference type="InterPro" id="IPR004680">
    <property type="entry name" value="Cit_transptr-like_dom"/>
</dbReference>
<keyword evidence="2" id="KW-0813">Transport</keyword>
<evidence type="ECO:0000256" key="1">
    <source>
        <dbReference type="ARBA" id="ARBA00004651"/>
    </source>
</evidence>
<comment type="subcellular location">
    <subcellularLocation>
        <location evidence="1">Cell membrane</location>
        <topology evidence="1">Multi-pass membrane protein</topology>
    </subcellularLocation>
</comment>
<dbReference type="OrthoDB" id="442352at2759"/>
<name>A0A833QJV8_9POAL</name>
<dbReference type="PANTHER" id="PTHR43302:SF5">
    <property type="entry name" value="TRANSPORTER ARSB-RELATED"/>
    <property type="match status" value="1"/>
</dbReference>
<gene>
    <name evidence="9" type="ORF">FCM35_KLT06591</name>
</gene>
<keyword evidence="4 7" id="KW-0812">Transmembrane</keyword>
<evidence type="ECO:0000256" key="3">
    <source>
        <dbReference type="ARBA" id="ARBA00022475"/>
    </source>
</evidence>
<keyword evidence="6 7" id="KW-0472">Membrane</keyword>
<evidence type="ECO:0000256" key="2">
    <source>
        <dbReference type="ARBA" id="ARBA00022448"/>
    </source>
</evidence>
<evidence type="ECO:0000259" key="8">
    <source>
        <dbReference type="Pfam" id="PF03600"/>
    </source>
</evidence>
<dbReference type="PANTHER" id="PTHR43302">
    <property type="entry name" value="TRANSPORTER ARSB-RELATED"/>
    <property type="match status" value="1"/>
</dbReference>
<reference evidence="9" key="1">
    <citation type="submission" date="2020-01" db="EMBL/GenBank/DDBJ databases">
        <title>Genome sequence of Kobresia littledalei, the first chromosome-level genome in the family Cyperaceae.</title>
        <authorList>
            <person name="Qu G."/>
        </authorList>
    </citation>
    <scope>NUCLEOTIDE SEQUENCE</scope>
    <source>
        <strain evidence="9">C.B.Clarke</strain>
        <tissue evidence="9">Leaf</tissue>
    </source>
</reference>
<evidence type="ECO:0000313" key="10">
    <source>
        <dbReference type="Proteomes" id="UP000623129"/>
    </source>
</evidence>
<evidence type="ECO:0000256" key="7">
    <source>
        <dbReference type="SAM" id="Phobius"/>
    </source>
</evidence>
<keyword evidence="10" id="KW-1185">Reference proteome</keyword>
<dbReference type="Proteomes" id="UP000623129">
    <property type="component" value="Unassembled WGS sequence"/>
</dbReference>
<proteinExistence type="predicted"/>
<dbReference type="Pfam" id="PF03600">
    <property type="entry name" value="CitMHS"/>
    <property type="match status" value="1"/>
</dbReference>
<dbReference type="AlphaFoldDB" id="A0A833QJV8"/>
<accession>A0A833QJV8</accession>
<evidence type="ECO:0000256" key="5">
    <source>
        <dbReference type="ARBA" id="ARBA00022989"/>
    </source>
</evidence>
<organism evidence="9 10">
    <name type="scientific">Carex littledalei</name>
    <dbReference type="NCBI Taxonomy" id="544730"/>
    <lineage>
        <taxon>Eukaryota</taxon>
        <taxon>Viridiplantae</taxon>
        <taxon>Streptophyta</taxon>
        <taxon>Embryophyta</taxon>
        <taxon>Tracheophyta</taxon>
        <taxon>Spermatophyta</taxon>
        <taxon>Magnoliopsida</taxon>
        <taxon>Liliopsida</taxon>
        <taxon>Poales</taxon>
        <taxon>Cyperaceae</taxon>
        <taxon>Cyperoideae</taxon>
        <taxon>Cariceae</taxon>
        <taxon>Carex</taxon>
        <taxon>Carex subgen. Euthyceras</taxon>
    </lineage>
</organism>
<dbReference type="GO" id="GO:0055085">
    <property type="term" value="P:transmembrane transport"/>
    <property type="evidence" value="ECO:0007669"/>
    <property type="project" value="InterPro"/>
</dbReference>
<evidence type="ECO:0000256" key="4">
    <source>
        <dbReference type="ARBA" id="ARBA00022692"/>
    </source>
</evidence>
<keyword evidence="5 7" id="KW-1133">Transmembrane helix</keyword>
<evidence type="ECO:0000313" key="9">
    <source>
        <dbReference type="EMBL" id="KAF3327985.1"/>
    </source>
</evidence>